<gene>
    <name evidence="3" type="ORF">ACFOEB_00690</name>
</gene>
<dbReference type="Gene3D" id="2.120.10.10">
    <property type="match status" value="1"/>
</dbReference>
<keyword evidence="4" id="KW-1185">Reference proteome</keyword>
<feature type="signal peptide" evidence="2">
    <location>
        <begin position="1"/>
        <end position="24"/>
    </location>
</feature>
<dbReference type="SUPFAM" id="SSF50939">
    <property type="entry name" value="Sialidases"/>
    <property type="match status" value="1"/>
</dbReference>
<dbReference type="RefSeq" id="WP_382413600.1">
    <property type="nucleotide sequence ID" value="NZ_AP031500.1"/>
</dbReference>
<dbReference type="PANTHER" id="PTHR38792">
    <property type="entry name" value="BNR/ASP-BOX REPEAT DOMAIN PROTEIN (AFU_ORTHOLOGUE AFUA_7G06430)-RELATED"/>
    <property type="match status" value="1"/>
</dbReference>
<feature type="transmembrane region" description="Helical" evidence="1">
    <location>
        <begin position="490"/>
        <end position="512"/>
    </location>
</feature>
<accession>A0ABV7HIK5</accession>
<organism evidence="3 4">
    <name type="scientific">Gilvimarinus japonicus</name>
    <dbReference type="NCBI Taxonomy" id="1796469"/>
    <lineage>
        <taxon>Bacteria</taxon>
        <taxon>Pseudomonadati</taxon>
        <taxon>Pseudomonadota</taxon>
        <taxon>Gammaproteobacteria</taxon>
        <taxon>Cellvibrionales</taxon>
        <taxon>Cellvibrionaceae</taxon>
        <taxon>Gilvimarinus</taxon>
    </lineage>
</organism>
<dbReference type="PANTHER" id="PTHR38792:SF3">
    <property type="entry name" value="BNR_ASP-BOX REPEAT DOMAIN PROTEIN (AFU_ORTHOLOGUE AFUA_7G06430)-RELATED"/>
    <property type="match status" value="1"/>
</dbReference>
<comment type="caution">
    <text evidence="3">The sequence shown here is derived from an EMBL/GenBank/DDBJ whole genome shotgun (WGS) entry which is preliminary data.</text>
</comment>
<keyword evidence="1" id="KW-0812">Transmembrane</keyword>
<name>A0ABV7HIK5_9GAMM</name>
<protein>
    <recommendedName>
        <fullName evidence="5">Exo-alpha-sialidase</fullName>
    </recommendedName>
</protein>
<proteinExistence type="predicted"/>
<evidence type="ECO:0000313" key="4">
    <source>
        <dbReference type="Proteomes" id="UP001595548"/>
    </source>
</evidence>
<dbReference type="Proteomes" id="UP001595548">
    <property type="component" value="Unassembled WGS sequence"/>
</dbReference>
<keyword evidence="1" id="KW-0472">Membrane</keyword>
<feature type="transmembrane region" description="Helical" evidence="1">
    <location>
        <begin position="466"/>
        <end position="483"/>
    </location>
</feature>
<dbReference type="EMBL" id="JBHRTL010000001">
    <property type="protein sequence ID" value="MFC3153705.1"/>
    <property type="molecule type" value="Genomic_DNA"/>
</dbReference>
<evidence type="ECO:0008006" key="5">
    <source>
        <dbReference type="Google" id="ProtNLM"/>
    </source>
</evidence>
<reference evidence="4" key="1">
    <citation type="journal article" date="2019" name="Int. J. Syst. Evol. Microbiol.">
        <title>The Global Catalogue of Microorganisms (GCM) 10K type strain sequencing project: providing services to taxonomists for standard genome sequencing and annotation.</title>
        <authorList>
            <consortium name="The Broad Institute Genomics Platform"/>
            <consortium name="The Broad Institute Genome Sequencing Center for Infectious Disease"/>
            <person name="Wu L."/>
            <person name="Ma J."/>
        </authorList>
    </citation>
    <scope>NUCLEOTIDE SEQUENCE [LARGE SCALE GENOMIC DNA]</scope>
    <source>
        <strain evidence="4">KCTC 52141</strain>
    </source>
</reference>
<feature type="chain" id="PRO_5045337156" description="Exo-alpha-sialidase" evidence="2">
    <location>
        <begin position="25"/>
        <end position="553"/>
    </location>
</feature>
<evidence type="ECO:0000313" key="3">
    <source>
        <dbReference type="EMBL" id="MFC3153705.1"/>
    </source>
</evidence>
<sequence>MFSIKLPVVMLLTVLFMCSAWSYAGQSQLLSGDESLYPRVLQLSHSEQEDENGNIIASVVSFTGGVGHADIFVSRDQGESFELLSEIRDEDFQAGLCCGGLYELPSSINSLEAGTLLWAGSVGQQESASPMQIKVYHSTDQGLTWNYLSNCVDADKPVNEGGIWEPEFAIAATGELVCFYADETPLNHSQVLRYTKTSDGVNWSSPIDVVASNNSSDRPGMPNVVALSGGGYAMSYEVCGALSCATYLRESSDALDWSDPNYLGEPVITEDGITFWATPTMTISSSANGNDQLVLQGRTLVREGVVQPDNGATVFISHSGDPAGPWLAYDSPVHTELPAGTDVDFCQNYSSPLLVLKGGKKLLQLASDFSEDGRCLTWFNAEPLGGVRASIDGVELSSGSTKSTDVRLHVSNDYGGDYLLTADVPEFKGTVQLSDSQVTVLPGRDVVVSMKVVDQKVVSASILDEPMAVAGVLCAPWFLLWAVRARKSAILVVTMVLALLAVSGCGGGASGASENSPTMSVSKTYEGTFTAVSVEAPRVKTATNFTITVTTDQ</sequence>
<evidence type="ECO:0000256" key="1">
    <source>
        <dbReference type="SAM" id="Phobius"/>
    </source>
</evidence>
<keyword evidence="2" id="KW-0732">Signal</keyword>
<keyword evidence="1" id="KW-1133">Transmembrane helix</keyword>
<dbReference type="InterPro" id="IPR036278">
    <property type="entry name" value="Sialidase_sf"/>
</dbReference>
<evidence type="ECO:0000256" key="2">
    <source>
        <dbReference type="SAM" id="SignalP"/>
    </source>
</evidence>